<dbReference type="AlphaFoldDB" id="A0A3D9UNH5"/>
<proteinExistence type="predicted"/>
<evidence type="ECO:0000256" key="3">
    <source>
        <dbReference type="ARBA" id="ARBA00022989"/>
    </source>
</evidence>
<keyword evidence="4 5" id="KW-0472">Membrane</keyword>
<keyword evidence="3 5" id="KW-1133">Transmembrane helix</keyword>
<keyword evidence="2 5" id="KW-0812">Transmembrane</keyword>
<feature type="transmembrane region" description="Helical" evidence="5">
    <location>
        <begin position="68"/>
        <end position="87"/>
    </location>
</feature>
<dbReference type="Pfam" id="PF05656">
    <property type="entry name" value="DUF805"/>
    <property type="match status" value="1"/>
</dbReference>
<sequence>MRVVAGELAGLQEKTIMHWYLNVLKNYACFSGRARRKEFWYFILFQILAVLIISFLERLFAVANPEIYMGWFSAIYLLLTFLPALAVNARRLHDINCSAWWLLLHLIPFAGTVILLALATLKGQVGSNKYSSENQIHSQENIPGQANG</sequence>
<dbReference type="InterPro" id="IPR008523">
    <property type="entry name" value="DUF805"/>
</dbReference>
<dbReference type="GO" id="GO:0005886">
    <property type="term" value="C:plasma membrane"/>
    <property type="evidence" value="ECO:0007669"/>
    <property type="project" value="TreeGrafter"/>
</dbReference>
<dbReference type="RefSeq" id="WP_244922747.1">
    <property type="nucleotide sequence ID" value="NZ_QTUB01000001.1"/>
</dbReference>
<reference evidence="6 7" key="1">
    <citation type="submission" date="2018-08" db="EMBL/GenBank/DDBJ databases">
        <title>Genomic Encyclopedia of Archaeal and Bacterial Type Strains, Phase II (KMG-II): from individual species to whole genera.</title>
        <authorList>
            <person name="Goeker M."/>
        </authorList>
    </citation>
    <scope>NUCLEOTIDE SEQUENCE [LARGE SCALE GENOMIC DNA]</scope>
    <source>
        <strain evidence="6 7">DSM 17905</strain>
    </source>
</reference>
<comment type="caution">
    <text evidence="6">The sequence shown here is derived from an EMBL/GenBank/DDBJ whole genome shotgun (WGS) entry which is preliminary data.</text>
</comment>
<dbReference type="EMBL" id="QTUB01000001">
    <property type="protein sequence ID" value="REF28195.1"/>
    <property type="molecule type" value="Genomic_DNA"/>
</dbReference>
<keyword evidence="7" id="KW-1185">Reference proteome</keyword>
<dbReference type="SUPFAM" id="SSF144091">
    <property type="entry name" value="Rhomboid-like"/>
    <property type="match status" value="1"/>
</dbReference>
<evidence type="ECO:0000256" key="5">
    <source>
        <dbReference type="SAM" id="Phobius"/>
    </source>
</evidence>
<evidence type="ECO:0000313" key="7">
    <source>
        <dbReference type="Proteomes" id="UP000256294"/>
    </source>
</evidence>
<evidence type="ECO:0000256" key="1">
    <source>
        <dbReference type="ARBA" id="ARBA00004141"/>
    </source>
</evidence>
<comment type="subcellular location">
    <subcellularLocation>
        <location evidence="1">Membrane</location>
        <topology evidence="1">Multi-pass membrane protein</topology>
    </subcellularLocation>
</comment>
<accession>A0A3D9UNH5</accession>
<dbReference type="InterPro" id="IPR035952">
    <property type="entry name" value="Rhomboid-like_sf"/>
</dbReference>
<evidence type="ECO:0000256" key="4">
    <source>
        <dbReference type="ARBA" id="ARBA00023136"/>
    </source>
</evidence>
<dbReference type="PANTHER" id="PTHR34980:SF2">
    <property type="entry name" value="INNER MEMBRANE PROTEIN YHAH-RELATED"/>
    <property type="match status" value="1"/>
</dbReference>
<protein>
    <submittedName>
        <fullName evidence="6">Uncharacterized membrane protein YhaH (DUF805 family)</fullName>
    </submittedName>
</protein>
<organism evidence="6 7">
    <name type="scientific">Xenorhabdus cabanillasii</name>
    <dbReference type="NCBI Taxonomy" id="351673"/>
    <lineage>
        <taxon>Bacteria</taxon>
        <taxon>Pseudomonadati</taxon>
        <taxon>Pseudomonadota</taxon>
        <taxon>Gammaproteobacteria</taxon>
        <taxon>Enterobacterales</taxon>
        <taxon>Morganellaceae</taxon>
        <taxon>Xenorhabdus</taxon>
    </lineage>
</organism>
<gene>
    <name evidence="6" type="ORF">BDD26_3068</name>
</gene>
<evidence type="ECO:0000256" key="2">
    <source>
        <dbReference type="ARBA" id="ARBA00022692"/>
    </source>
</evidence>
<dbReference type="PANTHER" id="PTHR34980">
    <property type="entry name" value="INNER MEMBRANE PROTEIN-RELATED-RELATED"/>
    <property type="match status" value="1"/>
</dbReference>
<feature type="transmembrane region" description="Helical" evidence="5">
    <location>
        <begin position="39"/>
        <end position="56"/>
    </location>
</feature>
<evidence type="ECO:0000313" key="6">
    <source>
        <dbReference type="EMBL" id="REF28195.1"/>
    </source>
</evidence>
<name>A0A3D9UNH5_9GAMM</name>
<dbReference type="Proteomes" id="UP000256294">
    <property type="component" value="Unassembled WGS sequence"/>
</dbReference>
<feature type="transmembrane region" description="Helical" evidence="5">
    <location>
        <begin position="99"/>
        <end position="121"/>
    </location>
</feature>